<reference evidence="8 9" key="1">
    <citation type="submission" date="2018-08" db="EMBL/GenBank/DDBJ databases">
        <title>A genome reference for cultivated species of the human gut microbiota.</title>
        <authorList>
            <person name="Zou Y."/>
            <person name="Xue W."/>
            <person name="Luo G."/>
        </authorList>
    </citation>
    <scope>NUCLEOTIDE SEQUENCE [LARGE SCALE GENOMIC DNA]</scope>
    <source>
        <strain evidence="8 9">AM07-24</strain>
    </source>
</reference>
<feature type="transmembrane region" description="Helical" evidence="6">
    <location>
        <begin position="480"/>
        <end position="497"/>
    </location>
</feature>
<feature type="transmembrane region" description="Helical" evidence="6">
    <location>
        <begin position="286"/>
        <end position="307"/>
    </location>
</feature>
<proteinExistence type="predicted"/>
<dbReference type="Pfam" id="PF03553">
    <property type="entry name" value="Na_H_antiporter"/>
    <property type="match status" value="1"/>
</dbReference>
<organism evidence="8 9">
    <name type="scientific">Emergencia timonensis</name>
    <dbReference type="NCBI Taxonomy" id="1776384"/>
    <lineage>
        <taxon>Bacteria</taxon>
        <taxon>Bacillati</taxon>
        <taxon>Bacillota</taxon>
        <taxon>Clostridia</taxon>
        <taxon>Peptostreptococcales</taxon>
        <taxon>Anaerovoracaceae</taxon>
        <taxon>Emergencia</taxon>
    </lineage>
</organism>
<dbReference type="STRING" id="1776384.GCA_900086585_02800"/>
<dbReference type="GO" id="GO:0005886">
    <property type="term" value="C:plasma membrane"/>
    <property type="evidence" value="ECO:0007669"/>
    <property type="project" value="UniProtKB-SubCell"/>
</dbReference>
<evidence type="ECO:0000313" key="8">
    <source>
        <dbReference type="EMBL" id="RHJ89453.1"/>
    </source>
</evidence>
<feature type="transmembrane region" description="Helical" evidence="6">
    <location>
        <begin position="57"/>
        <end position="77"/>
    </location>
</feature>
<feature type="transmembrane region" description="Helical" evidence="6">
    <location>
        <begin position="97"/>
        <end position="121"/>
    </location>
</feature>
<evidence type="ECO:0000256" key="6">
    <source>
        <dbReference type="SAM" id="Phobius"/>
    </source>
</evidence>
<feature type="transmembrane region" description="Helical" evidence="6">
    <location>
        <begin position="225"/>
        <end position="242"/>
    </location>
</feature>
<dbReference type="PANTHER" id="PTHR43478:SF1">
    <property type="entry name" value="NA+_H+ ANTIPORTER NHAC-LIKE C-TERMINAL DOMAIN-CONTAINING PROTEIN"/>
    <property type="match status" value="1"/>
</dbReference>
<dbReference type="OrthoDB" id="9762978at2"/>
<feature type="transmembrane region" description="Helical" evidence="6">
    <location>
        <begin position="174"/>
        <end position="197"/>
    </location>
</feature>
<keyword evidence="3 6" id="KW-0812">Transmembrane</keyword>
<name>A0A415E6Q0_9FIRM</name>
<feature type="transmembrane region" description="Helical" evidence="6">
    <location>
        <begin position="33"/>
        <end position="50"/>
    </location>
</feature>
<dbReference type="AlphaFoldDB" id="A0A415E6Q0"/>
<feature type="transmembrane region" description="Helical" evidence="6">
    <location>
        <begin position="392"/>
        <end position="413"/>
    </location>
</feature>
<evidence type="ECO:0000256" key="2">
    <source>
        <dbReference type="ARBA" id="ARBA00022475"/>
    </source>
</evidence>
<comment type="caution">
    <text evidence="8">The sequence shown here is derived from an EMBL/GenBank/DDBJ whole genome shotgun (WGS) entry which is preliminary data.</text>
</comment>
<comment type="subcellular location">
    <subcellularLocation>
        <location evidence="1">Cell membrane</location>
        <topology evidence="1">Multi-pass membrane protein</topology>
    </subcellularLocation>
</comment>
<evidence type="ECO:0000256" key="4">
    <source>
        <dbReference type="ARBA" id="ARBA00022989"/>
    </source>
</evidence>
<accession>A0A415E6Q0</accession>
<feature type="transmembrane region" description="Helical" evidence="6">
    <location>
        <begin position="319"/>
        <end position="339"/>
    </location>
</feature>
<keyword evidence="4 6" id="KW-1133">Transmembrane helix</keyword>
<keyword evidence="2" id="KW-1003">Cell membrane</keyword>
<gene>
    <name evidence="8" type="ORF">DW099_02445</name>
</gene>
<dbReference type="PANTHER" id="PTHR43478">
    <property type="entry name" value="NA+/H+ ANTIPORTER-RELATED"/>
    <property type="match status" value="1"/>
</dbReference>
<protein>
    <submittedName>
        <fullName evidence="8">Sodium:proton exchanger</fullName>
    </submittedName>
</protein>
<feature type="domain" description="Na+/H+ antiporter NhaC-like C-terminal" evidence="7">
    <location>
        <begin position="189"/>
        <end position="498"/>
    </location>
</feature>
<dbReference type="InterPro" id="IPR018461">
    <property type="entry name" value="Na/H_Antiport_NhaC-like_C"/>
</dbReference>
<feature type="transmembrane region" description="Helical" evidence="6">
    <location>
        <begin position="504"/>
        <end position="525"/>
    </location>
</feature>
<sequence>MTGSLFLCGILFAFLRGIWNTRRRKEKYIMDYGILSLFPIALTIVIAMWLKNISIALFVGAFAGLMVMAGGNPFNAMMSYVVDHLVPNMTDSYCAEVLVLLIFIGGFVKLLEVSGGAHAFASSVTKFVNSRAKAQMAGWVAGIMVFFSDIGSPIIAGPIVQPLTDKMKVSREKLAWILDTTASPLSILVPFLGWGAYIMGLMGTEFKAAGIETAEWDMLLKVWPFQYYALLSLLMVPLVAFTKKEFGPMHKAEMRALRGQVEPDGVVAEAVKIDTDAKLENSRPMVMIIPLLVMIGTLCFMLCPQGFPFKSVDGDQLRGALIAGFVFGAAANIILVVIFKIKSFKKICMDYVAGLESIASVFITLLLAWVLSSVTKAMGGPEFVVNMLQDNVPAWTLPVIIFVASAIISFSTGSSWGTFSIMMTIAVPAAMALNAPMHLAIAAVLSGGLFGDHCSPISDTTILSANGARCDLLSHVKTQLPYALMVGVVTIITFAVAGLTKANVAVLIVGIVLLVATVMVLSKIWGKQVSEKETANIA</sequence>
<feature type="transmembrane region" description="Helical" evidence="6">
    <location>
        <begin position="351"/>
        <end position="372"/>
    </location>
</feature>
<evidence type="ECO:0000256" key="3">
    <source>
        <dbReference type="ARBA" id="ARBA00022692"/>
    </source>
</evidence>
<dbReference type="Proteomes" id="UP000284841">
    <property type="component" value="Unassembled WGS sequence"/>
</dbReference>
<feature type="transmembrane region" description="Helical" evidence="6">
    <location>
        <begin position="425"/>
        <end position="450"/>
    </location>
</feature>
<evidence type="ECO:0000256" key="1">
    <source>
        <dbReference type="ARBA" id="ARBA00004651"/>
    </source>
</evidence>
<keyword evidence="5 6" id="KW-0472">Membrane</keyword>
<evidence type="ECO:0000256" key="5">
    <source>
        <dbReference type="ARBA" id="ARBA00023136"/>
    </source>
</evidence>
<dbReference type="EMBL" id="QRMS01000001">
    <property type="protein sequence ID" value="RHJ89453.1"/>
    <property type="molecule type" value="Genomic_DNA"/>
</dbReference>
<evidence type="ECO:0000313" key="9">
    <source>
        <dbReference type="Proteomes" id="UP000284841"/>
    </source>
</evidence>
<keyword evidence="9" id="KW-1185">Reference proteome</keyword>
<evidence type="ECO:0000259" key="7">
    <source>
        <dbReference type="Pfam" id="PF03553"/>
    </source>
</evidence>